<protein>
    <submittedName>
        <fullName evidence="2">L-lactate dehydrogenase complex protein LldG</fullName>
    </submittedName>
</protein>
<proteinExistence type="predicted"/>
<dbReference type="Pfam" id="PF02589">
    <property type="entry name" value="LUD_dom"/>
    <property type="match status" value="1"/>
</dbReference>
<dbReference type="OrthoDB" id="9794187at2"/>
<feature type="domain" description="LUD" evidence="1">
    <location>
        <begin position="108"/>
        <end position="207"/>
    </location>
</feature>
<evidence type="ECO:0000313" key="2">
    <source>
        <dbReference type="EMBL" id="TQJ14076.1"/>
    </source>
</evidence>
<dbReference type="PANTHER" id="PTHR43682">
    <property type="entry name" value="LACTATE UTILIZATION PROTEIN C"/>
    <property type="match status" value="1"/>
</dbReference>
<dbReference type="InterPro" id="IPR037171">
    <property type="entry name" value="NagB/RpiA_transferase-like"/>
</dbReference>
<keyword evidence="3" id="KW-1185">Reference proteome</keyword>
<dbReference type="EMBL" id="VFMO01000001">
    <property type="protein sequence ID" value="TQJ14076.1"/>
    <property type="molecule type" value="Genomic_DNA"/>
</dbReference>
<sequence>MSSAREEILGRIRSTQTGSAATVSVAPAPVTEPMETEAMLDLFVENMRDYRAIVREVSVDDIAAAVDAVLAEHGCHTVVVPPDLPPEVAPTSIETTVDDDLSATALDDIAAVVTTSSVGIAVTGTIVLDHCAGQARRALSLVPDVHICVVHADQVVTSVPEAITRLRASVEAGRPLTWISGPSATSDIELNRVEGVHGPRNLEVILVR</sequence>
<dbReference type="InterPro" id="IPR003741">
    <property type="entry name" value="LUD_dom"/>
</dbReference>
<comment type="caution">
    <text evidence="2">The sequence shown here is derived from an EMBL/GenBank/DDBJ whole genome shotgun (WGS) entry which is preliminary data.</text>
</comment>
<dbReference type="RefSeq" id="WP_141927992.1">
    <property type="nucleotide sequence ID" value="NZ_BAABCI010000034.1"/>
</dbReference>
<dbReference type="Gene3D" id="3.40.50.10420">
    <property type="entry name" value="NagB/RpiA/CoA transferase-like"/>
    <property type="match status" value="1"/>
</dbReference>
<gene>
    <name evidence="2" type="ORF">FB459_1522</name>
</gene>
<dbReference type="InterPro" id="IPR024185">
    <property type="entry name" value="FTHF_cligase-like_sf"/>
</dbReference>
<evidence type="ECO:0000313" key="3">
    <source>
        <dbReference type="Proteomes" id="UP000320806"/>
    </source>
</evidence>
<accession>A0A542EFP2</accession>
<name>A0A542EFP2_9MICO</name>
<dbReference type="SUPFAM" id="SSF100950">
    <property type="entry name" value="NagB/RpiA/CoA transferase-like"/>
    <property type="match status" value="1"/>
</dbReference>
<evidence type="ECO:0000259" key="1">
    <source>
        <dbReference type="Pfam" id="PF02589"/>
    </source>
</evidence>
<organism evidence="2 3">
    <name type="scientific">Yimella lutea</name>
    <dbReference type="NCBI Taxonomy" id="587872"/>
    <lineage>
        <taxon>Bacteria</taxon>
        <taxon>Bacillati</taxon>
        <taxon>Actinomycetota</taxon>
        <taxon>Actinomycetes</taxon>
        <taxon>Micrococcales</taxon>
        <taxon>Dermacoccaceae</taxon>
        <taxon>Yimella</taxon>
    </lineage>
</organism>
<dbReference type="AlphaFoldDB" id="A0A542EFP2"/>
<reference evidence="2 3" key="1">
    <citation type="submission" date="2019-06" db="EMBL/GenBank/DDBJ databases">
        <title>Sequencing the genomes of 1000 actinobacteria strains.</title>
        <authorList>
            <person name="Klenk H.-P."/>
        </authorList>
    </citation>
    <scope>NUCLEOTIDE SEQUENCE [LARGE SCALE GENOMIC DNA]</scope>
    <source>
        <strain evidence="2 3">DSM 19828</strain>
    </source>
</reference>
<dbReference type="PANTHER" id="PTHR43682:SF1">
    <property type="entry name" value="LACTATE UTILIZATION PROTEIN C"/>
    <property type="match status" value="1"/>
</dbReference>
<dbReference type="Proteomes" id="UP000320806">
    <property type="component" value="Unassembled WGS sequence"/>
</dbReference>